<dbReference type="RefSeq" id="WP_132280801.1">
    <property type="nucleotide sequence ID" value="NZ_SMGQ01000011.1"/>
</dbReference>
<name>A0A4R1N2X4_9FIRM</name>
<feature type="transmembrane region" description="Helical" evidence="1">
    <location>
        <begin position="356"/>
        <end position="382"/>
    </location>
</feature>
<evidence type="ECO:0000313" key="3">
    <source>
        <dbReference type="Proteomes" id="UP000294545"/>
    </source>
</evidence>
<sequence length="385" mass="42665">MNKSLWLIIIIICICPINIQAQEYEDYIHTQQDRAIDYDNIQETIDGIAMEQVNEESLNFRTLINKIISNELELSVMNLFKLGIESILEEVFLNKDFMMQLILITIIIAIFTNFTSAFDSKYISEVGFFVTYLILSAILITTFQMVSQVAETVISQSLTFMYALVPSYFSTVALSGSYSSTIMFHQTTLLLIGIIDWFILKALLPLINIVVLLEIANNITEEHILSKLTELIKGGISWTLKTITMLFFGLNILQSLTLPLVDTVTNKSIKNAMQIVPVVGPTLDGVADTVLGSTMIIKNAVGVGGVIILITICFIPIIKIIAFILMYKGVAAIIQPISNKRVVNCLSGIGESTKLLLGAVFTVVLLFVISIAIISIATNTLYISR</sequence>
<feature type="transmembrane region" description="Helical" evidence="1">
    <location>
        <begin position="126"/>
        <end position="146"/>
    </location>
</feature>
<keyword evidence="1" id="KW-1133">Transmembrane helix</keyword>
<feature type="transmembrane region" description="Helical" evidence="1">
    <location>
        <begin position="97"/>
        <end position="114"/>
    </location>
</feature>
<feature type="transmembrane region" description="Helical" evidence="1">
    <location>
        <begin position="301"/>
        <end position="327"/>
    </location>
</feature>
<feature type="transmembrane region" description="Helical" evidence="1">
    <location>
        <begin position="236"/>
        <end position="261"/>
    </location>
</feature>
<feature type="transmembrane region" description="Helical" evidence="1">
    <location>
        <begin position="158"/>
        <end position="177"/>
    </location>
</feature>
<dbReference type="AlphaFoldDB" id="A0A4R1N2X4"/>
<keyword evidence="1" id="KW-0812">Transmembrane</keyword>
<dbReference type="Proteomes" id="UP000294545">
    <property type="component" value="Unassembled WGS sequence"/>
</dbReference>
<organism evidence="2 3">
    <name type="scientific">Natranaerovirga hydrolytica</name>
    <dbReference type="NCBI Taxonomy" id="680378"/>
    <lineage>
        <taxon>Bacteria</taxon>
        <taxon>Bacillati</taxon>
        <taxon>Bacillota</taxon>
        <taxon>Clostridia</taxon>
        <taxon>Lachnospirales</taxon>
        <taxon>Natranaerovirgaceae</taxon>
        <taxon>Natranaerovirga</taxon>
    </lineage>
</organism>
<dbReference type="Pfam" id="PF09546">
    <property type="entry name" value="Spore_III_AE"/>
    <property type="match status" value="1"/>
</dbReference>
<reference evidence="2 3" key="1">
    <citation type="submission" date="2019-03" db="EMBL/GenBank/DDBJ databases">
        <title>Genomic Encyclopedia of Type Strains, Phase IV (KMG-IV): sequencing the most valuable type-strain genomes for metagenomic binning, comparative biology and taxonomic classification.</title>
        <authorList>
            <person name="Goeker M."/>
        </authorList>
    </citation>
    <scope>NUCLEOTIDE SEQUENCE [LARGE SCALE GENOMIC DNA]</scope>
    <source>
        <strain evidence="2 3">DSM 24176</strain>
    </source>
</reference>
<comment type="caution">
    <text evidence="2">The sequence shown here is derived from an EMBL/GenBank/DDBJ whole genome shotgun (WGS) entry which is preliminary data.</text>
</comment>
<dbReference type="OrthoDB" id="1706761at2"/>
<dbReference type="InterPro" id="IPR014194">
    <property type="entry name" value="Spore_III_AE"/>
</dbReference>
<evidence type="ECO:0000256" key="1">
    <source>
        <dbReference type="SAM" id="Phobius"/>
    </source>
</evidence>
<keyword evidence="3" id="KW-1185">Reference proteome</keyword>
<proteinExistence type="predicted"/>
<feature type="transmembrane region" description="Helical" evidence="1">
    <location>
        <begin position="189"/>
        <end position="216"/>
    </location>
</feature>
<protein>
    <submittedName>
        <fullName evidence="2">Stage III sporulation protein AE</fullName>
    </submittedName>
</protein>
<keyword evidence="1" id="KW-0472">Membrane</keyword>
<accession>A0A4R1N2X4</accession>
<evidence type="ECO:0000313" key="2">
    <source>
        <dbReference type="EMBL" id="TCK98364.1"/>
    </source>
</evidence>
<gene>
    <name evidence="2" type="ORF">EDC19_0784</name>
</gene>
<dbReference type="EMBL" id="SMGQ01000011">
    <property type="protein sequence ID" value="TCK98364.1"/>
    <property type="molecule type" value="Genomic_DNA"/>
</dbReference>